<gene>
    <name evidence="2" type="ORF">BVRB_9g225930</name>
</gene>
<proteinExistence type="predicted"/>
<evidence type="ECO:0000256" key="1">
    <source>
        <dbReference type="SAM" id="MobiDB-lite"/>
    </source>
</evidence>
<reference evidence="2 3" key="1">
    <citation type="journal article" date="2014" name="Nature">
        <title>The genome of the recently domesticated crop plant sugar beet (Beta vulgaris).</title>
        <authorList>
            <person name="Dohm J.C."/>
            <person name="Minoche A.E."/>
            <person name="Holtgrawe D."/>
            <person name="Capella-Gutierrez S."/>
            <person name="Zakrzewski F."/>
            <person name="Tafer H."/>
            <person name="Rupp O."/>
            <person name="Sorensen T.R."/>
            <person name="Stracke R."/>
            <person name="Reinhardt R."/>
            <person name="Goesmann A."/>
            <person name="Kraft T."/>
            <person name="Schulz B."/>
            <person name="Stadler P.F."/>
            <person name="Schmidt T."/>
            <person name="Gabaldon T."/>
            <person name="Lehrach H."/>
            <person name="Weisshaar B."/>
            <person name="Himmelbauer H."/>
        </authorList>
    </citation>
    <scope>NUCLEOTIDE SEQUENCE [LARGE SCALE GENOMIC DNA]</scope>
    <source>
        <tissue evidence="2">Taproot</tissue>
    </source>
</reference>
<evidence type="ECO:0000313" key="2">
    <source>
        <dbReference type="EMBL" id="KMS96356.1"/>
    </source>
</evidence>
<feature type="region of interest" description="Disordered" evidence="1">
    <location>
        <begin position="1"/>
        <end position="34"/>
    </location>
</feature>
<sequence length="34" mass="3462">MATTVPSTNVSGGDGGPPTNIDNSRAEAEETKKE</sequence>
<dbReference type="Proteomes" id="UP000035740">
    <property type="component" value="Unassembled WGS sequence"/>
</dbReference>
<organism evidence="2 3">
    <name type="scientific">Beta vulgaris subsp. vulgaris</name>
    <name type="common">Beet</name>
    <dbReference type="NCBI Taxonomy" id="3555"/>
    <lineage>
        <taxon>Eukaryota</taxon>
        <taxon>Viridiplantae</taxon>
        <taxon>Streptophyta</taxon>
        <taxon>Embryophyta</taxon>
        <taxon>Tracheophyta</taxon>
        <taxon>Spermatophyta</taxon>
        <taxon>Magnoliopsida</taxon>
        <taxon>eudicotyledons</taxon>
        <taxon>Gunneridae</taxon>
        <taxon>Pentapetalae</taxon>
        <taxon>Caryophyllales</taxon>
        <taxon>Chenopodiaceae</taxon>
        <taxon>Betoideae</taxon>
        <taxon>Beta</taxon>
    </lineage>
</organism>
<dbReference type="Gramene" id="KMS96356">
    <property type="protein sequence ID" value="KMS96356"/>
    <property type="gene ID" value="BVRB_9g225930"/>
</dbReference>
<evidence type="ECO:0000313" key="3">
    <source>
        <dbReference type="Proteomes" id="UP000035740"/>
    </source>
</evidence>
<accession>A0A0J8B5S4</accession>
<dbReference type="EMBL" id="KQ090389">
    <property type="protein sequence ID" value="KMS96356.1"/>
    <property type="molecule type" value="Genomic_DNA"/>
</dbReference>
<dbReference type="AlphaFoldDB" id="A0A0J8B5S4"/>
<feature type="compositionally biased region" description="Basic and acidic residues" evidence="1">
    <location>
        <begin position="24"/>
        <end position="34"/>
    </location>
</feature>
<protein>
    <submittedName>
        <fullName evidence="2">Uncharacterized protein</fullName>
    </submittedName>
</protein>
<feature type="compositionally biased region" description="Polar residues" evidence="1">
    <location>
        <begin position="1"/>
        <end position="11"/>
    </location>
</feature>
<name>A0A0J8B5S4_BETVV</name>
<keyword evidence="3" id="KW-1185">Reference proteome</keyword>